<reference evidence="4" key="1">
    <citation type="journal article" date="2016" name="Nature">
        <title>The genome of the seagrass Zostera marina reveals angiosperm adaptation to the sea.</title>
        <authorList>
            <person name="Olsen J.L."/>
            <person name="Rouze P."/>
            <person name="Verhelst B."/>
            <person name="Lin Y.-C."/>
            <person name="Bayer T."/>
            <person name="Collen J."/>
            <person name="Dattolo E."/>
            <person name="De Paoli E."/>
            <person name="Dittami S."/>
            <person name="Maumus F."/>
            <person name="Michel G."/>
            <person name="Kersting A."/>
            <person name="Lauritano C."/>
            <person name="Lohaus R."/>
            <person name="Toepel M."/>
            <person name="Tonon T."/>
            <person name="Vanneste K."/>
            <person name="Amirebrahimi M."/>
            <person name="Brakel J."/>
            <person name="Bostroem C."/>
            <person name="Chovatia M."/>
            <person name="Grimwood J."/>
            <person name="Jenkins J.W."/>
            <person name="Jueterbock A."/>
            <person name="Mraz A."/>
            <person name="Stam W.T."/>
            <person name="Tice H."/>
            <person name="Bornberg-Bauer E."/>
            <person name="Green P.J."/>
            <person name="Pearson G.A."/>
            <person name="Procaccini G."/>
            <person name="Duarte C.M."/>
            <person name="Schmutz J."/>
            <person name="Reusch T.B.H."/>
            <person name="Van de Peer Y."/>
        </authorList>
    </citation>
    <scope>NUCLEOTIDE SEQUENCE [LARGE SCALE GENOMIC DNA]</scope>
    <source>
        <strain evidence="4">cv. Finnish</strain>
    </source>
</reference>
<dbReference type="Proteomes" id="UP000036987">
    <property type="component" value="Unassembled WGS sequence"/>
</dbReference>
<dbReference type="STRING" id="29655.A0A0K9Q5S3"/>
<accession>A0A0K9Q5S3</accession>
<gene>
    <name evidence="3" type="ORF">ZOSMA_109G00170</name>
</gene>
<evidence type="ECO:0000259" key="1">
    <source>
        <dbReference type="Pfam" id="PF11707"/>
    </source>
</evidence>
<dbReference type="Pfam" id="PF16201">
    <property type="entry name" value="NopRA1"/>
    <property type="match status" value="1"/>
</dbReference>
<comment type="caution">
    <text evidence="3">The sequence shown here is derived from an EMBL/GenBank/DDBJ whole genome shotgun (WGS) entry which is preliminary data.</text>
</comment>
<organism evidence="3 4">
    <name type="scientific">Zostera marina</name>
    <name type="common">Eelgrass</name>
    <dbReference type="NCBI Taxonomy" id="29655"/>
    <lineage>
        <taxon>Eukaryota</taxon>
        <taxon>Viridiplantae</taxon>
        <taxon>Streptophyta</taxon>
        <taxon>Embryophyta</taxon>
        <taxon>Tracheophyta</taxon>
        <taxon>Spermatophyta</taxon>
        <taxon>Magnoliopsida</taxon>
        <taxon>Liliopsida</taxon>
        <taxon>Zosteraceae</taxon>
        <taxon>Zostera</taxon>
    </lineage>
</organism>
<proteinExistence type="predicted"/>
<dbReference type="GO" id="GO:0000463">
    <property type="term" value="P:maturation of LSU-rRNA from tricistronic rRNA transcript (SSU-rRNA, 5.8S rRNA, LSU-rRNA)"/>
    <property type="evidence" value="ECO:0000318"/>
    <property type="project" value="GO_Central"/>
</dbReference>
<evidence type="ECO:0000313" key="3">
    <source>
        <dbReference type="EMBL" id="KMZ75927.1"/>
    </source>
</evidence>
<dbReference type="OMA" id="EVGNPRM"/>
<protein>
    <submittedName>
        <fullName evidence="3">Nucleolar pre-ribosomal-associated protein 1</fullName>
    </submittedName>
</protein>
<dbReference type="PANTHER" id="PTHR13500">
    <property type="entry name" value="NUCLEOLAR PRERIBOSOMAL-ASSOCIATED PROTEIN 1"/>
    <property type="match status" value="1"/>
</dbReference>
<keyword evidence="4" id="KW-1185">Reference proteome</keyword>
<dbReference type="GO" id="GO:0005730">
    <property type="term" value="C:nucleolus"/>
    <property type="evidence" value="ECO:0000318"/>
    <property type="project" value="GO_Central"/>
</dbReference>
<dbReference type="PANTHER" id="PTHR13500:SF0">
    <property type="entry name" value="NUCLEOLAR PRE-RIBOSOMAL-ASSOCIATED PROTEIN 1"/>
    <property type="match status" value="1"/>
</dbReference>
<dbReference type="InterPro" id="IPR039844">
    <property type="entry name" value="URB1"/>
</dbReference>
<dbReference type="OrthoDB" id="72892at2759"/>
<evidence type="ECO:0000313" key="4">
    <source>
        <dbReference type="Proteomes" id="UP000036987"/>
    </source>
</evidence>
<dbReference type="InterPro" id="IPR032436">
    <property type="entry name" value="URB1_C"/>
</dbReference>
<feature type="domain" description="URB1 N-terminal" evidence="1">
    <location>
        <begin position="60"/>
        <end position="355"/>
    </location>
</feature>
<evidence type="ECO:0000259" key="2">
    <source>
        <dbReference type="Pfam" id="PF16201"/>
    </source>
</evidence>
<dbReference type="GO" id="GO:0000466">
    <property type="term" value="P:maturation of 5.8S rRNA from tricistronic rRNA transcript (SSU-rRNA, 5.8S rRNA, LSU-rRNA)"/>
    <property type="evidence" value="ECO:0000318"/>
    <property type="project" value="GO_Central"/>
</dbReference>
<name>A0A0K9Q5S3_ZOSMR</name>
<dbReference type="InterPro" id="IPR021714">
    <property type="entry name" value="URB1_N"/>
</dbReference>
<dbReference type="EMBL" id="LFYR01000112">
    <property type="protein sequence ID" value="KMZ75927.1"/>
    <property type="molecule type" value="Genomic_DNA"/>
</dbReference>
<dbReference type="Pfam" id="PF11707">
    <property type="entry name" value="Npa1"/>
    <property type="match status" value="1"/>
</dbReference>
<feature type="domain" description="URB1 C-terminal" evidence="2">
    <location>
        <begin position="2006"/>
        <end position="2200"/>
    </location>
</feature>
<sequence length="2548" mass="290694">MDEQVEVVAMTTLKVLLKNVLSTEFEIYSEASKDLAKLFKRDSCGELLRQYIRSSENCMELLEIWKMRRGKPGMVYVFKLITAVLDHSFGKSRMSGIMRNLDSFARGIIFEKLEDVYLEMKSEQAKRQNAALRLLASIVRRGTGLASDVEKTFDFDLSVLPKLSGNQKVKWKKYHETYSTRNSFVRFAMSFLEVGNPRLLGIVIRHKVLYAGVLQGLTKDDSDTLVYVLSILKDRVLPSSSLIRPGLRSLLFGEGTLEQLSLISGNLEGGHASDLAHEVLVMVCTDPCNGLMPNSNLMGNKKRLLKFMFKLKAIEVIYHKDLLLTVVKGKPFLCAKYLKKFPYNLDPNMSPEWFSAISLTTDLISSTISSFTFNFLSSTSSHDPPDFKGKEMQYILKSILPNLFTRSVCNKGLLHTDILVKHGALRLVLEILKALDKFSIQIDLVAKINCSDEVGCFESVPVDWNGPSGFGFFGNNFCYNFHPKSHIAPKNDQSLMQKWMSFKQDLQDEVGNFLPDLQVLLNLLASSQRMIKSSLNIEGSRDSRFNIKRCLHLPEVSRKRLKSSTSSISDGVDIIISGVNLENNYNTLEENNDVKVSEDMELEETNVKMLVDEIWGSSKADIITTKTEDLDIFFYTKLLDTLALYIKRVPKALGGSFDFFKILPDDPSSLSSFHLDSVLSLLVEYTGQSSVSNHPVRVPDMMYKHLLPLINLLSHTQGGTQDKAYVLVRSAMLSTGAFDQNVSEIDVWLLFLPSHCEKENYASKKKTNNKWVIIVISFLCDAVSTIGNNLFKKWDHMRVLISQLKEFRDEVPTYSPLVPIIIEKCIRLLKSDSGSFKLFEKTMVSLYVCNSLIYLLQSQALPGSLPHLINLLLSEKSNNTYIMDDDSNNSQWRPVKSLLYSARCILHQQSSDHLLYIPEKIKKGNGGLLYSALNSVKEILASEHKLDLDEAAVSLLSSVICATLDDILNYFPLLVIVVEQLWGAHTQILSSILFCEWNVLSVVSNLRPDMLFSSLDGIEDTMSNNHESATTTSISIWETIPFHSIFTLATILCKCNVVLSTKMLKLLQKKICSGDFGDSFPSSLRLVLSSAYNIRLFYKSNPSETLERLFQMCIALIEHYIENFLVVEHVIGISDNRGISDQTKFIQELMELIVLHPVVTESLLNPLFYTSIVLMEKMLGNFEDFIVLSKKTFHPFDSSILHIFKRLVDFLITLKDGQKSVCNIFSVSASLRRKIKNILHYCVDSFKKNFEICVEMKDLMPFLPNFCILYGLMDLISPNDLLELVYWMLSKIDRHLIGWKFPRMSALSVALCIAINTFKLFSDIQFLNKTHHFFLGSTDIKHTVPLKNVFSMILQFSKDFNLELADTCLLKAVDLVYNQRFSRPTANFQFCMLMSRTFICSHVEILKHCIYKPSKIKSVLLFKLTEIIPLHSRFLGTILFDIIDKYPSSSVDVSMPPKGLDTMTDSSYAFTPEDFILLLPSALSFHKASLLRGRDQEMSLVILTFYSRILLDSCSNWKNFFSTSLFYEDNTDLILKPNDFQFTFHNTLLGKAVCMLQSFFFLSPDSITRKQRLKYFDSMYTSDELFSGFDTLDNKKQPCLDLFNFVNRVIGKISFSWLLLFPEDVPLKCKEDVRETSIRKEYKRENCAKLKFMDHLACFLDKIVKNTPFKLDSCNGSNSSIWFQLMRFLEVSILGSIVRLATKNNNFLIQSSSTVFPEVFIKSSLLHRFDDPHTISQIRNILNALKGRFNPVEVLELLLGHSKFVHVIHSDNSFPPSSGLVETGTFLQTLPSLFESIGSSFGYGLLESKSQCFDFGNEEHFQENIKLQLVKLLRFLYPLAVPHNDYSAVSMNKKELFSLLLSGYGASLSETDVETFRLILEIESIEKQSAVTISSMDYLWGTSALKLQKEDKLDKLMNDNRNNDCETVQDKSRRIFRDNILIDSRMCTTTVLNFNLTYLPDTYCSQQSRLAHFAKMYDPSFMLRMSDNCLRKSFIDPLEFIRMGLLAYALINISSPNQDFRILGYEVLISFPKAVMNHHKKNDLLQVQLLLTYLQNGITEPWQKIPSIIAIFAAEASFILLDNSHVHFQTIRNLLTESRKVDLKKIPLFDTFFKQSVKESSFNSRRVRLWILQLIYAGLNQDDDAQILMIGFVIEYLLIFYVSSLSDAESKILILQILKKSVKLHKLACRLVMDGGLISWLFSDLVLHGKMLLGDEKGISIKQLEIILEVILVVLSLRTITEWLKNEALEQLSEVSSYLLNLLVSSLGILKESIRLINSIFDVISSTLKISQKRKVYISHFTVSLDTLFQCYQVMDKELRHTMFNETYELGLRTLLMCTPPSIIFSTDKAKLAKLVFQAISYTLISHCGKVHLRDEKSASSKNDESYPHKLLRWITASVIMGFISSRKPETNLSLQRKEENLRTLVQNTIMEKIEDYESKDADFNINRALSSLILYLCQLFAMESTLLPSIVFALCLLFPNDNQNTDVKDLLSGELCSKIRCPAEVNANWRWSFYGPWEDRTGEQTSLECLEEAQACQTLLFAFSNSL</sequence>